<gene>
    <name evidence="5 6" type="primary">citG</name>
    <name evidence="6" type="ORF">GCM10007870_20350</name>
</gene>
<keyword evidence="7" id="KW-1185">Reference proteome</keyword>
<dbReference type="PANTHER" id="PTHR30201:SF2">
    <property type="entry name" value="2-(5''-TRIPHOSPHORIBOSYL)-3'-DEPHOSPHOCOENZYME-A SYNTHASE"/>
    <property type="match status" value="1"/>
</dbReference>
<comment type="caution">
    <text evidence="6">The sequence shown here is derived from an EMBL/GenBank/DDBJ whole genome shotgun (WGS) entry which is preliminary data.</text>
</comment>
<dbReference type="EC" id="2.4.2.52" evidence="5"/>
<comment type="catalytic activity">
    <reaction evidence="1 5">
        <text>3'-dephospho-CoA + ATP = 2'-(5''-triphospho-alpha-D-ribosyl)-3'-dephospho-CoA + adenine</text>
        <dbReference type="Rhea" id="RHEA:15117"/>
        <dbReference type="ChEBI" id="CHEBI:16708"/>
        <dbReference type="ChEBI" id="CHEBI:30616"/>
        <dbReference type="ChEBI" id="CHEBI:57328"/>
        <dbReference type="ChEBI" id="CHEBI:61378"/>
        <dbReference type="EC" id="2.4.2.52"/>
    </reaction>
</comment>
<evidence type="ECO:0000313" key="6">
    <source>
        <dbReference type="EMBL" id="GLQ66451.1"/>
    </source>
</evidence>
<keyword evidence="2 5" id="KW-0808">Transferase</keyword>
<dbReference type="Pfam" id="PF01874">
    <property type="entry name" value="CitG"/>
    <property type="match status" value="1"/>
</dbReference>
<dbReference type="PANTHER" id="PTHR30201">
    <property type="entry name" value="TRIPHOSPHORIBOSYL-DEPHOSPHO-COA SYNTHASE"/>
    <property type="match status" value="1"/>
</dbReference>
<proteinExistence type="inferred from homology"/>
<keyword evidence="4 5" id="KW-0067">ATP-binding</keyword>
<name>A0ABQ5WUX3_9PROT</name>
<keyword evidence="3 5" id="KW-0547">Nucleotide-binding</keyword>
<evidence type="ECO:0000256" key="3">
    <source>
        <dbReference type="ARBA" id="ARBA00022741"/>
    </source>
</evidence>
<evidence type="ECO:0000313" key="7">
    <source>
        <dbReference type="Proteomes" id="UP001156629"/>
    </source>
</evidence>
<dbReference type="InterPro" id="IPR017551">
    <property type="entry name" value="TriPribosyl-deP-CoA_syn_CitG"/>
</dbReference>
<comment type="similarity">
    <text evidence="5">Belongs to the CitG/MdcB family.</text>
</comment>
<protein>
    <recommendedName>
        <fullName evidence="5">Probable 2-(5''-triphosphoribosyl)-3'-dephosphocoenzyme-A synthase</fullName>
        <shortName evidence="5">2-(5''-triphosphoribosyl)-3'-dephospho-CoA synthase</shortName>
        <ecNumber evidence="5">2.4.2.52</ecNumber>
    </recommendedName>
</protein>
<dbReference type="Proteomes" id="UP001156629">
    <property type="component" value="Unassembled WGS sequence"/>
</dbReference>
<dbReference type="InterPro" id="IPR002736">
    <property type="entry name" value="CitG"/>
</dbReference>
<evidence type="ECO:0000256" key="1">
    <source>
        <dbReference type="ARBA" id="ARBA00001210"/>
    </source>
</evidence>
<dbReference type="GeneID" id="76196079"/>
<dbReference type="NCBIfam" id="TIGR03125">
    <property type="entry name" value="citrate_citG"/>
    <property type="match status" value="1"/>
</dbReference>
<sequence length="291" mass="31615">MITSEKISQIARCALLKEINLSPKPGLVDRFDNGAHSDMDHALFLESIDAISPFFSLFYESGCASTSSKEALNDLRKVGVKCENAMFSATNGVNTHKGGIFALGLLCGASGRLISNNQECTIENVCIEVSRICDGLLHNDLRSGNERCAPPTAGQLIYRQYGFGGARAEAESGFLTVQRYALPAYRDALCDGYSAVESELISLISLISNNNDTNVISRSGIYGLNYAKVFSKKALNTLREKGFGNFETEVSEMNTAFISRNISPGGSADLLSVMLFLVDFERYFLNGESVC</sequence>
<dbReference type="Gene3D" id="1.10.4200.10">
    <property type="entry name" value="Triphosphoribosyl-dephospho-CoA protein"/>
    <property type="match status" value="1"/>
</dbReference>
<evidence type="ECO:0000256" key="5">
    <source>
        <dbReference type="HAMAP-Rule" id="MF_00397"/>
    </source>
</evidence>
<accession>A0ABQ5WUX3</accession>
<evidence type="ECO:0000256" key="4">
    <source>
        <dbReference type="ARBA" id="ARBA00022840"/>
    </source>
</evidence>
<reference evidence="7" key="1">
    <citation type="journal article" date="2019" name="Int. J. Syst. Evol. Microbiol.">
        <title>The Global Catalogue of Microorganisms (GCM) 10K type strain sequencing project: providing services to taxonomists for standard genome sequencing and annotation.</title>
        <authorList>
            <consortium name="The Broad Institute Genomics Platform"/>
            <consortium name="The Broad Institute Genome Sequencing Center for Infectious Disease"/>
            <person name="Wu L."/>
            <person name="Ma J."/>
        </authorList>
    </citation>
    <scope>NUCLEOTIDE SEQUENCE [LARGE SCALE GENOMIC DNA]</scope>
    <source>
        <strain evidence="7">NBRC 3266</strain>
    </source>
</reference>
<dbReference type="RefSeq" id="WP_099287729.1">
    <property type="nucleotide sequence ID" value="NZ_BEWP01000034.1"/>
</dbReference>
<evidence type="ECO:0000256" key="2">
    <source>
        <dbReference type="ARBA" id="ARBA00022679"/>
    </source>
</evidence>
<dbReference type="HAMAP" id="MF_00397">
    <property type="entry name" value="CitG"/>
    <property type="match status" value="1"/>
</dbReference>
<dbReference type="EMBL" id="BSNV01000011">
    <property type="protein sequence ID" value="GLQ66451.1"/>
    <property type="molecule type" value="Genomic_DNA"/>
</dbReference>
<organism evidence="6 7">
    <name type="scientific">Gluconobacter kondonii</name>
    <dbReference type="NCBI Taxonomy" id="941463"/>
    <lineage>
        <taxon>Bacteria</taxon>
        <taxon>Pseudomonadati</taxon>
        <taxon>Pseudomonadota</taxon>
        <taxon>Alphaproteobacteria</taxon>
        <taxon>Acetobacterales</taxon>
        <taxon>Acetobacteraceae</taxon>
        <taxon>Gluconobacter</taxon>
    </lineage>
</organism>